<protein>
    <recommendedName>
        <fullName evidence="2">Ig-like domain-containing protein</fullName>
    </recommendedName>
</protein>
<organism evidence="3 4">
    <name type="scientific">Arctia plantaginis</name>
    <name type="common">Wood tiger moth</name>
    <name type="synonym">Phalaena plantaginis</name>
    <dbReference type="NCBI Taxonomy" id="874455"/>
    <lineage>
        <taxon>Eukaryota</taxon>
        <taxon>Metazoa</taxon>
        <taxon>Ecdysozoa</taxon>
        <taxon>Arthropoda</taxon>
        <taxon>Hexapoda</taxon>
        <taxon>Insecta</taxon>
        <taxon>Pterygota</taxon>
        <taxon>Neoptera</taxon>
        <taxon>Endopterygota</taxon>
        <taxon>Lepidoptera</taxon>
        <taxon>Glossata</taxon>
        <taxon>Ditrysia</taxon>
        <taxon>Noctuoidea</taxon>
        <taxon>Erebidae</taxon>
        <taxon>Arctiinae</taxon>
        <taxon>Arctia</taxon>
    </lineage>
</organism>
<comment type="caution">
    <text evidence="3">The sequence shown here is derived from an EMBL/GenBank/DDBJ whole genome shotgun (WGS) entry which is preliminary data.</text>
</comment>
<proteinExistence type="predicted"/>
<keyword evidence="1" id="KW-0812">Transmembrane</keyword>
<dbReference type="PROSITE" id="PS50835">
    <property type="entry name" value="IG_LIKE"/>
    <property type="match status" value="1"/>
</dbReference>
<dbReference type="InterPro" id="IPR036179">
    <property type="entry name" value="Ig-like_dom_sf"/>
</dbReference>
<dbReference type="SUPFAM" id="SSF48726">
    <property type="entry name" value="Immunoglobulin"/>
    <property type="match status" value="1"/>
</dbReference>
<dbReference type="EMBL" id="CADEBD010000370">
    <property type="protein sequence ID" value="CAB3252558.1"/>
    <property type="molecule type" value="Genomic_DNA"/>
</dbReference>
<dbReference type="Proteomes" id="UP000494256">
    <property type="component" value="Unassembled WGS sequence"/>
</dbReference>
<evidence type="ECO:0000313" key="4">
    <source>
        <dbReference type="Proteomes" id="UP000494256"/>
    </source>
</evidence>
<dbReference type="AlphaFoldDB" id="A0A8S1AVJ0"/>
<feature type="domain" description="Ig-like" evidence="2">
    <location>
        <begin position="348"/>
        <end position="447"/>
    </location>
</feature>
<accession>A0A8S1AVJ0</accession>
<dbReference type="InterPro" id="IPR007110">
    <property type="entry name" value="Ig-like_dom"/>
</dbReference>
<feature type="transmembrane region" description="Helical" evidence="1">
    <location>
        <begin position="549"/>
        <end position="570"/>
    </location>
</feature>
<sequence>MNIFQHLVLSILFINKHIFGEHNSDISLPLPFSCQQLAKQVYLGSKFSLLNVPSQAVTYWVHGKNYKKGDGGTCPCNDTIRVSALKDDSDELYVTLEKKQNEICATRQLIKLKGDHRCTNEDLAKYSHKTHDYRSYGFSERGVVFDVDWQKRCELIVGSKQVFKCNHGGDENSTIQWYQEFNHGNVNPVPIGDRSTVTMRIDDLDENTAFVCYQKVGQFGKSKEIVRYPIKISTINSSRIIPRYYNETSEIRYSCEKNPEHEGYTLVMLIQNKVFKNVTQYSGPVQLKLKEEDSGSIFSCVNIIQKPLEIERNISKKEMFIFKREPHVRDLSTTTRHVTTCWNNVKKPETSFQVTSTPEPEPVSSKVGEEKVLTCSHNDSYSSTRMAWHHYFPKGNETLYYPTITDVKTYKFELTLEEFDDDTVFTCVMSQNPLNNQTHVTKSSVINSTTDVSHINEKYYNEETILEFNCSQFASFYYLLLVKPDKYISIFSHEKGTKMKFTKSDNKSILYCLYIVPENEIHYKKVTRHVKKIALLIYQEKKEENFKTYFFIGGAITGTIVLSIISILFWKCCNKSKKTASDNYNEDTGRLTYAELDLRHVPINNQKPRVEETPYAEIIRCENKPYQDYQIRPENTESPYANC</sequence>
<gene>
    <name evidence="3" type="ORF">APLA_LOCUS14041</name>
</gene>
<reference evidence="3 4" key="1">
    <citation type="submission" date="2020-04" db="EMBL/GenBank/DDBJ databases">
        <authorList>
            <person name="Wallbank WR R."/>
            <person name="Pardo Diaz C."/>
            <person name="Kozak K."/>
            <person name="Martin S."/>
            <person name="Jiggins C."/>
            <person name="Moest M."/>
            <person name="Warren A I."/>
            <person name="Byers J.R.P. K."/>
            <person name="Montejo-Kovacevich G."/>
            <person name="Yen C E."/>
        </authorList>
    </citation>
    <scope>NUCLEOTIDE SEQUENCE [LARGE SCALE GENOMIC DNA]</scope>
</reference>
<evidence type="ECO:0000313" key="3">
    <source>
        <dbReference type="EMBL" id="CAB3252558.1"/>
    </source>
</evidence>
<name>A0A8S1AVJ0_ARCPL</name>
<dbReference type="OrthoDB" id="432299at2759"/>
<evidence type="ECO:0000256" key="1">
    <source>
        <dbReference type="SAM" id="Phobius"/>
    </source>
</evidence>
<evidence type="ECO:0000259" key="2">
    <source>
        <dbReference type="PROSITE" id="PS50835"/>
    </source>
</evidence>
<keyword evidence="1" id="KW-0472">Membrane</keyword>
<keyword evidence="1" id="KW-1133">Transmembrane helix</keyword>